<dbReference type="RefSeq" id="WP_233352013.1">
    <property type="nucleotide sequence ID" value="NZ_ARYI01000002.1"/>
</dbReference>
<evidence type="ECO:0000256" key="7">
    <source>
        <dbReference type="HAMAP-Rule" id="MF_01147"/>
    </source>
</evidence>
<evidence type="ECO:0000313" key="9">
    <source>
        <dbReference type="Proteomes" id="UP000025061"/>
    </source>
</evidence>
<dbReference type="Proteomes" id="UP000025061">
    <property type="component" value="Unassembled WGS sequence"/>
</dbReference>
<dbReference type="GO" id="GO:0008961">
    <property type="term" value="F:phosphatidylglycerol-prolipoprotein diacylglyceryl transferase activity"/>
    <property type="evidence" value="ECO:0007669"/>
    <property type="project" value="UniProtKB-UniRule"/>
</dbReference>
<dbReference type="InterPro" id="IPR001640">
    <property type="entry name" value="Lgt"/>
</dbReference>
<evidence type="ECO:0000313" key="8">
    <source>
        <dbReference type="EMBL" id="KCZ95664.1"/>
    </source>
</evidence>
<dbReference type="EC" id="2.5.1.145" evidence="7"/>
<feature type="transmembrane region" description="Helical" evidence="7">
    <location>
        <begin position="229"/>
        <end position="247"/>
    </location>
</feature>
<proteinExistence type="inferred from homology"/>
<feature type="binding site" evidence="7">
    <location>
        <position position="170"/>
    </location>
    <ligand>
        <name>a 1,2-diacyl-sn-glycero-3-phospho-(1'-sn-glycerol)</name>
        <dbReference type="ChEBI" id="CHEBI:64716"/>
    </ligand>
</feature>
<protein>
    <recommendedName>
        <fullName evidence="7">Phosphatidylglycerol--prolipoprotein diacylglyceryl transferase</fullName>
        <ecNumber evidence="7">2.5.1.145</ecNumber>
    </recommendedName>
</protein>
<keyword evidence="4 7" id="KW-0812">Transmembrane</keyword>
<organism evidence="8 9">
    <name type="scientific">Hyphomonas hirschiana VP5</name>
    <dbReference type="NCBI Taxonomy" id="1280951"/>
    <lineage>
        <taxon>Bacteria</taxon>
        <taxon>Pseudomonadati</taxon>
        <taxon>Pseudomonadota</taxon>
        <taxon>Alphaproteobacteria</taxon>
        <taxon>Hyphomonadales</taxon>
        <taxon>Hyphomonadaceae</taxon>
        <taxon>Hyphomonas</taxon>
    </lineage>
</organism>
<dbReference type="UniPathway" id="UPA00664"/>
<accession>A0A059FY71</accession>
<evidence type="ECO:0000256" key="5">
    <source>
        <dbReference type="ARBA" id="ARBA00022989"/>
    </source>
</evidence>
<feature type="transmembrane region" description="Helical" evidence="7">
    <location>
        <begin position="125"/>
        <end position="144"/>
    </location>
</feature>
<feature type="transmembrane region" description="Helical" evidence="7">
    <location>
        <begin position="83"/>
        <end position="105"/>
    </location>
</feature>
<keyword evidence="9" id="KW-1185">Reference proteome</keyword>
<keyword evidence="6 7" id="KW-0472">Membrane</keyword>
<dbReference type="GO" id="GO:0042158">
    <property type="term" value="P:lipoprotein biosynthetic process"/>
    <property type="evidence" value="ECO:0007669"/>
    <property type="project" value="UniProtKB-UniRule"/>
</dbReference>
<evidence type="ECO:0000256" key="1">
    <source>
        <dbReference type="ARBA" id="ARBA00007150"/>
    </source>
</evidence>
<gene>
    <name evidence="7" type="primary">lgt</name>
    <name evidence="8" type="ORF">HHI_02797</name>
</gene>
<comment type="catalytic activity">
    <reaction evidence="7">
        <text>L-cysteinyl-[prolipoprotein] + a 1,2-diacyl-sn-glycero-3-phospho-(1'-sn-glycerol) = an S-1,2-diacyl-sn-glyceryl-L-cysteinyl-[prolipoprotein] + sn-glycerol 1-phosphate + H(+)</text>
        <dbReference type="Rhea" id="RHEA:56712"/>
        <dbReference type="Rhea" id="RHEA-COMP:14679"/>
        <dbReference type="Rhea" id="RHEA-COMP:14680"/>
        <dbReference type="ChEBI" id="CHEBI:15378"/>
        <dbReference type="ChEBI" id="CHEBI:29950"/>
        <dbReference type="ChEBI" id="CHEBI:57685"/>
        <dbReference type="ChEBI" id="CHEBI:64716"/>
        <dbReference type="ChEBI" id="CHEBI:140658"/>
        <dbReference type="EC" id="2.5.1.145"/>
    </reaction>
</comment>
<keyword evidence="2 7" id="KW-1003">Cell membrane</keyword>
<evidence type="ECO:0000256" key="3">
    <source>
        <dbReference type="ARBA" id="ARBA00022679"/>
    </source>
</evidence>
<comment type="subcellular location">
    <subcellularLocation>
        <location evidence="7">Cell membrane</location>
        <topology evidence="7">Multi-pass membrane protein</topology>
    </subcellularLocation>
</comment>
<evidence type="ECO:0000256" key="2">
    <source>
        <dbReference type="ARBA" id="ARBA00022475"/>
    </source>
</evidence>
<comment type="caution">
    <text evidence="8">The sequence shown here is derived from an EMBL/GenBank/DDBJ whole genome shotgun (WGS) entry which is preliminary data.</text>
</comment>
<feature type="transmembrane region" description="Helical" evidence="7">
    <location>
        <begin position="42"/>
        <end position="63"/>
    </location>
</feature>
<reference evidence="8 9" key="1">
    <citation type="submission" date="2013-04" db="EMBL/GenBank/DDBJ databases">
        <title>Hyphomonas hirschiana VP5 Genome Sequencing.</title>
        <authorList>
            <person name="Lai Q."/>
            <person name="Shao Z."/>
        </authorList>
    </citation>
    <scope>NUCLEOTIDE SEQUENCE [LARGE SCALE GENOMIC DNA]</scope>
    <source>
        <strain evidence="8 9">VP5</strain>
    </source>
</reference>
<name>A0A059FY71_9PROT</name>
<keyword evidence="8" id="KW-0449">Lipoprotein</keyword>
<dbReference type="Pfam" id="PF01790">
    <property type="entry name" value="LGT"/>
    <property type="match status" value="1"/>
</dbReference>
<keyword evidence="5 7" id="KW-1133">Transmembrane helix</keyword>
<dbReference type="GO" id="GO:0005886">
    <property type="term" value="C:plasma membrane"/>
    <property type="evidence" value="ECO:0007669"/>
    <property type="project" value="UniProtKB-SubCell"/>
</dbReference>
<evidence type="ECO:0000256" key="4">
    <source>
        <dbReference type="ARBA" id="ARBA00022692"/>
    </source>
</evidence>
<dbReference type="EMBL" id="ARYI01000002">
    <property type="protein sequence ID" value="KCZ95664.1"/>
    <property type="molecule type" value="Genomic_DNA"/>
</dbReference>
<comment type="function">
    <text evidence="7">Catalyzes the transfer of the diacylglyceryl group from phosphatidylglycerol to the sulfhydryl group of the N-terminal cysteine of a prolipoprotein, the first step in the formation of mature lipoproteins.</text>
</comment>
<feature type="transmembrane region" description="Helical" evidence="7">
    <location>
        <begin position="151"/>
        <end position="172"/>
    </location>
</feature>
<evidence type="ECO:0000256" key="6">
    <source>
        <dbReference type="ARBA" id="ARBA00023136"/>
    </source>
</evidence>
<dbReference type="NCBIfam" id="TIGR00544">
    <property type="entry name" value="lgt"/>
    <property type="match status" value="1"/>
</dbReference>
<sequence length="320" mass="35307">MTELLAALTIFMGQTALKFPEWSPALVSLDFSFIGLGTFHLRWYALGYIAGIGLAWAYANQLLKRPELFGGAAPLTKDSLDDLMFWIIIGIILGGRFGYILFYMVPYQMDVLVSDPMTVLRIWDGGMAFHGGILGVAVVLWWFAAKRGVNLLSVGDIAGVTAPIGIGLVRIANFTNAELYGRPTDASVGMVFPEGYVPGSTPPAYNWETGDWVYRGDELARHPSQLYESVLEGWLPLLVLSVLIWKFGALKRPGLVAGIFLLFYGFGRSVAEHFREPDAFVNGLPEWLTMGMILSTPMWLGGAWLIWNALRKPPVGTPQQ</sequence>
<dbReference type="PATRIC" id="fig|1280951.3.peg.565"/>
<comment type="similarity">
    <text evidence="1 7">Belongs to the Lgt family.</text>
</comment>
<comment type="pathway">
    <text evidence="7">Protein modification; lipoprotein biosynthesis (diacylglyceryl transfer).</text>
</comment>
<dbReference type="PANTHER" id="PTHR30589">
    <property type="entry name" value="PROLIPOPROTEIN DIACYLGLYCERYL TRANSFERASE"/>
    <property type="match status" value="1"/>
</dbReference>
<dbReference type="PANTHER" id="PTHR30589:SF0">
    <property type="entry name" value="PHOSPHATIDYLGLYCEROL--PROLIPOPROTEIN DIACYLGLYCERYL TRANSFERASE"/>
    <property type="match status" value="1"/>
</dbReference>
<feature type="transmembrane region" description="Helical" evidence="7">
    <location>
        <begin position="291"/>
        <end position="310"/>
    </location>
</feature>
<keyword evidence="3 7" id="KW-0808">Transferase</keyword>
<feature type="transmembrane region" description="Helical" evidence="7">
    <location>
        <begin position="254"/>
        <end position="271"/>
    </location>
</feature>
<dbReference type="AlphaFoldDB" id="A0A059FY71"/>
<dbReference type="HAMAP" id="MF_01147">
    <property type="entry name" value="Lgt"/>
    <property type="match status" value="1"/>
</dbReference>